<dbReference type="EMBL" id="QFPN01000001">
    <property type="protein sequence ID" value="PZQ19191.1"/>
    <property type="molecule type" value="Genomic_DNA"/>
</dbReference>
<protein>
    <submittedName>
        <fullName evidence="2">DUF3429 domain-containing protein</fullName>
    </submittedName>
</protein>
<keyword evidence="1" id="KW-0472">Membrane</keyword>
<gene>
    <name evidence="2" type="ORF">DI565_02090</name>
</gene>
<name>A0A2W5KQ73_ANCNO</name>
<organism evidence="2 3">
    <name type="scientific">Ancylobacter novellus</name>
    <name type="common">Thiobacillus novellus</name>
    <dbReference type="NCBI Taxonomy" id="921"/>
    <lineage>
        <taxon>Bacteria</taxon>
        <taxon>Pseudomonadati</taxon>
        <taxon>Pseudomonadota</taxon>
        <taxon>Alphaproteobacteria</taxon>
        <taxon>Hyphomicrobiales</taxon>
        <taxon>Xanthobacteraceae</taxon>
        <taxon>Ancylobacter</taxon>
    </lineage>
</organism>
<evidence type="ECO:0000256" key="1">
    <source>
        <dbReference type="SAM" id="Phobius"/>
    </source>
</evidence>
<feature type="transmembrane region" description="Helical" evidence="1">
    <location>
        <begin position="20"/>
        <end position="41"/>
    </location>
</feature>
<dbReference type="Pfam" id="PF11911">
    <property type="entry name" value="DUF3429"/>
    <property type="match status" value="1"/>
</dbReference>
<feature type="transmembrane region" description="Helical" evidence="1">
    <location>
        <begin position="53"/>
        <end position="73"/>
    </location>
</feature>
<evidence type="ECO:0000313" key="2">
    <source>
        <dbReference type="EMBL" id="PZQ19191.1"/>
    </source>
</evidence>
<dbReference type="AlphaFoldDB" id="A0A2W5KQ73"/>
<dbReference type="InterPro" id="IPR021836">
    <property type="entry name" value="DUF3429"/>
</dbReference>
<dbReference type="PANTHER" id="PTHR15887:SF1">
    <property type="entry name" value="TRANSMEMBRANE PROTEIN 69"/>
    <property type="match status" value="1"/>
</dbReference>
<evidence type="ECO:0000313" key="3">
    <source>
        <dbReference type="Proteomes" id="UP000249577"/>
    </source>
</evidence>
<accession>A0A2W5KQ73</accession>
<feature type="transmembrane region" description="Helical" evidence="1">
    <location>
        <begin position="137"/>
        <end position="158"/>
    </location>
</feature>
<keyword evidence="1" id="KW-1133">Transmembrane helix</keyword>
<proteinExistence type="predicted"/>
<feature type="transmembrane region" description="Helical" evidence="1">
    <location>
        <begin position="93"/>
        <end position="116"/>
    </location>
</feature>
<keyword evidence="1" id="KW-0812">Transmembrane</keyword>
<sequence>MTLIASEPVSDDRDIPFLPLALGLAGLAPFIALALTIALGGSGAAGFDPASALLAYGAVVLSFLGGAHWGLALRHPSPDIRTALYLGAALPPLWAVAGLLLGGAVGLGMVAVGLAAQGAVDGLRSGRFAAPRWYGRLRALLSALAAVATAAAAVVVASQQM</sequence>
<dbReference type="Proteomes" id="UP000249577">
    <property type="component" value="Unassembled WGS sequence"/>
</dbReference>
<reference evidence="2 3" key="1">
    <citation type="submission" date="2017-08" db="EMBL/GenBank/DDBJ databases">
        <title>Infants hospitalized years apart are colonized by the same room-sourced microbial strains.</title>
        <authorList>
            <person name="Brooks B."/>
            <person name="Olm M.R."/>
            <person name="Firek B.A."/>
            <person name="Baker R."/>
            <person name="Thomas B.C."/>
            <person name="Morowitz M.J."/>
            <person name="Banfield J.F."/>
        </authorList>
    </citation>
    <scope>NUCLEOTIDE SEQUENCE [LARGE SCALE GENOMIC DNA]</scope>
    <source>
        <strain evidence="2">S2_005_003_R2_43</strain>
    </source>
</reference>
<comment type="caution">
    <text evidence="2">The sequence shown here is derived from an EMBL/GenBank/DDBJ whole genome shotgun (WGS) entry which is preliminary data.</text>
</comment>
<dbReference type="PANTHER" id="PTHR15887">
    <property type="entry name" value="TRANSMEMBRANE PROTEIN 69"/>
    <property type="match status" value="1"/>
</dbReference>